<comment type="caution">
    <text evidence="4">The sequence shown here is derived from an EMBL/GenBank/DDBJ whole genome shotgun (WGS) entry which is preliminary data.</text>
</comment>
<accession>A0AAW1ELZ1</accession>
<organism evidence="4 5">
    <name type="scientific">Zoarces viviparus</name>
    <name type="common">Viviparous eelpout</name>
    <name type="synonym">Blennius viviparus</name>
    <dbReference type="NCBI Taxonomy" id="48416"/>
    <lineage>
        <taxon>Eukaryota</taxon>
        <taxon>Metazoa</taxon>
        <taxon>Chordata</taxon>
        <taxon>Craniata</taxon>
        <taxon>Vertebrata</taxon>
        <taxon>Euteleostomi</taxon>
        <taxon>Actinopterygii</taxon>
        <taxon>Neopterygii</taxon>
        <taxon>Teleostei</taxon>
        <taxon>Neoteleostei</taxon>
        <taxon>Acanthomorphata</taxon>
        <taxon>Eupercaria</taxon>
        <taxon>Perciformes</taxon>
        <taxon>Cottioidei</taxon>
        <taxon>Zoarcales</taxon>
        <taxon>Zoarcidae</taxon>
        <taxon>Zoarcinae</taxon>
        <taxon>Zoarces</taxon>
    </lineage>
</organism>
<dbReference type="GO" id="GO:0022829">
    <property type="term" value="F:wide pore channel activity"/>
    <property type="evidence" value="ECO:0007669"/>
    <property type="project" value="TreeGrafter"/>
</dbReference>
<feature type="signal peptide" evidence="2">
    <location>
        <begin position="1"/>
        <end position="20"/>
    </location>
</feature>
<dbReference type="GO" id="GO:0001771">
    <property type="term" value="P:immunological synapse formation"/>
    <property type="evidence" value="ECO:0007669"/>
    <property type="project" value="TreeGrafter"/>
</dbReference>
<name>A0AAW1ELZ1_ZOAVI</name>
<proteinExistence type="predicted"/>
<dbReference type="PANTHER" id="PTHR46096:SF3">
    <property type="entry name" value="PERFORIN-1"/>
    <property type="match status" value="1"/>
</dbReference>
<dbReference type="EMBL" id="JBCEZU010000221">
    <property type="protein sequence ID" value="KAK9523188.1"/>
    <property type="molecule type" value="Genomic_DNA"/>
</dbReference>
<keyword evidence="5" id="KW-1185">Reference proteome</keyword>
<feature type="domain" description="C2" evidence="3">
    <location>
        <begin position="2"/>
        <end position="123"/>
    </location>
</feature>
<dbReference type="GO" id="GO:0051607">
    <property type="term" value="P:defense response to virus"/>
    <property type="evidence" value="ECO:0007669"/>
    <property type="project" value="TreeGrafter"/>
</dbReference>
<dbReference type="InterPro" id="IPR035892">
    <property type="entry name" value="C2_domain_sf"/>
</dbReference>
<dbReference type="SMART" id="SM00239">
    <property type="entry name" value="C2"/>
    <property type="match status" value="1"/>
</dbReference>
<keyword evidence="1 2" id="KW-0732">Signal</keyword>
<dbReference type="SUPFAM" id="SSF49562">
    <property type="entry name" value="C2 domain (Calcium/lipid-binding domain, CaLB)"/>
    <property type="match status" value="1"/>
</dbReference>
<evidence type="ECO:0000313" key="4">
    <source>
        <dbReference type="EMBL" id="KAK9523188.1"/>
    </source>
</evidence>
<sequence>MASTRPLLLLVLCSLALADAHFKVFNLRGSSLSSSILGHADAYVKVFCGSATLGETSVRNNNPNPWWEEEFTHFKAQQNDVLRLEVHDSDFGFDDFLGVCQRQIKLGTNSHDCFLEKGGTLHYTYTLG</sequence>
<protein>
    <recommendedName>
        <fullName evidence="3">C2 domain-containing protein</fullName>
    </recommendedName>
</protein>
<dbReference type="GO" id="GO:0016020">
    <property type="term" value="C:membrane"/>
    <property type="evidence" value="ECO:0007669"/>
    <property type="project" value="TreeGrafter"/>
</dbReference>
<feature type="chain" id="PRO_5043810873" description="C2 domain-containing protein" evidence="2">
    <location>
        <begin position="21"/>
        <end position="128"/>
    </location>
</feature>
<reference evidence="4 5" key="1">
    <citation type="journal article" date="2024" name="Genome Biol. Evol.">
        <title>Chromosome-level genome assembly of the viviparous eelpout Zoarces viviparus.</title>
        <authorList>
            <person name="Fuhrmann N."/>
            <person name="Brasseur M.V."/>
            <person name="Bakowski C.E."/>
            <person name="Podsiadlowski L."/>
            <person name="Prost S."/>
            <person name="Krehenwinkel H."/>
            <person name="Mayer C."/>
        </authorList>
    </citation>
    <scope>NUCLEOTIDE SEQUENCE [LARGE SCALE GENOMIC DNA]</scope>
    <source>
        <strain evidence="4">NO-MEL_2022_Ind0_liver</strain>
    </source>
</reference>
<evidence type="ECO:0000256" key="1">
    <source>
        <dbReference type="ARBA" id="ARBA00022729"/>
    </source>
</evidence>
<evidence type="ECO:0000313" key="5">
    <source>
        <dbReference type="Proteomes" id="UP001488805"/>
    </source>
</evidence>
<dbReference type="Proteomes" id="UP001488805">
    <property type="component" value="Unassembled WGS sequence"/>
</dbReference>
<dbReference type="GO" id="GO:0001913">
    <property type="term" value="P:T cell mediated cytotoxicity"/>
    <property type="evidence" value="ECO:0007669"/>
    <property type="project" value="TreeGrafter"/>
</dbReference>
<dbReference type="AlphaFoldDB" id="A0AAW1ELZ1"/>
<evidence type="ECO:0000259" key="3">
    <source>
        <dbReference type="PROSITE" id="PS50004"/>
    </source>
</evidence>
<gene>
    <name evidence="4" type="ORF">VZT92_019597</name>
</gene>
<dbReference type="PROSITE" id="PS50004">
    <property type="entry name" value="C2"/>
    <property type="match status" value="1"/>
</dbReference>
<dbReference type="InterPro" id="IPR052784">
    <property type="entry name" value="Perforin-1_pore-forming"/>
</dbReference>
<dbReference type="Gene3D" id="2.60.40.150">
    <property type="entry name" value="C2 domain"/>
    <property type="match status" value="1"/>
</dbReference>
<dbReference type="Pfam" id="PF00168">
    <property type="entry name" value="C2"/>
    <property type="match status" value="1"/>
</dbReference>
<evidence type="ECO:0000256" key="2">
    <source>
        <dbReference type="SAM" id="SignalP"/>
    </source>
</evidence>
<dbReference type="PANTHER" id="PTHR46096">
    <property type="entry name" value="PERFORIN-1"/>
    <property type="match status" value="1"/>
</dbReference>
<dbReference type="InterPro" id="IPR000008">
    <property type="entry name" value="C2_dom"/>
</dbReference>